<proteinExistence type="predicted"/>
<reference evidence="1" key="1">
    <citation type="submission" date="2024-12" db="EMBL/GenBank/DDBJ databases">
        <authorList>
            <person name="Wu N."/>
        </authorList>
    </citation>
    <scope>NUCLEOTIDE SEQUENCE</scope>
    <source>
        <strain evidence="1">P15</strain>
    </source>
</reference>
<organism evidence="1 2">
    <name type="scientific">Paenibacillus mesotrionivorans</name>
    <dbReference type="NCBI Taxonomy" id="3160968"/>
    <lineage>
        <taxon>Bacteria</taxon>
        <taxon>Bacillati</taxon>
        <taxon>Bacillota</taxon>
        <taxon>Bacilli</taxon>
        <taxon>Bacillales</taxon>
        <taxon>Paenibacillaceae</taxon>
        <taxon>Paenibacillus</taxon>
    </lineage>
</organism>
<dbReference type="EMBL" id="JBJURJ010000004">
    <property type="protein sequence ID" value="MFM9328173.1"/>
    <property type="molecule type" value="Genomic_DNA"/>
</dbReference>
<sequence length="414" mass="46410">MSNMLTPQKVAWQRIRSNAGFQYRAWKMAIDWVIALYIVLPAAAVLIYQYISWWKGTPVWLEMVPYTVFRAYLFVAAITGTIRYYVEEADQLFLVQRTSWFRKLMRTGTAFSLISSALVLAGMGVLLYPLLRNGYGVNPLEAVFLFLLTYLVKIYLMLGKQQLELAASGWRSVVIRIIATPVLAAVFGFLTHWTSVSHLYAALIALCLAAPLFWLVPARIRARGTFYKDAQREREERMKLAGMLMSAAGYRVPRKTRSKKKRAFLFPASRKLFKERTQENVLAESLIKGILRNGSKLKLAGMLLLAATTAVAVCPNSTIRLIVAVATGALFAWMSKSFAREAATEEYVRLFPWKDTVRMEAFVKAGGSLTGPACAWLGLLCGLLNGDLLQAVVMLPLGYFFGKMASRMFGMNGL</sequence>
<gene>
    <name evidence="1" type="ORF">ACI1P1_07740</name>
</gene>
<dbReference type="Proteomes" id="UP001631969">
    <property type="component" value="Unassembled WGS sequence"/>
</dbReference>
<keyword evidence="2" id="KW-1185">Reference proteome</keyword>
<evidence type="ECO:0000313" key="2">
    <source>
        <dbReference type="Proteomes" id="UP001631969"/>
    </source>
</evidence>
<protein>
    <submittedName>
        <fullName evidence="1">ABC transporter permease</fullName>
    </submittedName>
</protein>
<evidence type="ECO:0000313" key="1">
    <source>
        <dbReference type="EMBL" id="MFM9328173.1"/>
    </source>
</evidence>
<comment type="caution">
    <text evidence="1">The sequence shown here is derived from an EMBL/GenBank/DDBJ whole genome shotgun (WGS) entry which is preliminary data.</text>
</comment>
<name>A0ACC7NTZ5_9BACL</name>
<accession>A0ACC7NTZ5</accession>